<feature type="domain" description="Tetrapyrrole biosynthesis uroporphyrinogen III synthase" evidence="9">
    <location>
        <begin position="21"/>
        <end position="246"/>
    </location>
</feature>
<dbReference type="GO" id="GO:0004852">
    <property type="term" value="F:uroporphyrinogen-III synthase activity"/>
    <property type="evidence" value="ECO:0007669"/>
    <property type="project" value="UniProtKB-EC"/>
</dbReference>
<evidence type="ECO:0000256" key="5">
    <source>
        <dbReference type="ARBA" id="ARBA00023244"/>
    </source>
</evidence>
<name>A0A1J5P131_9ZZZZ</name>
<evidence type="ECO:0000259" key="9">
    <source>
        <dbReference type="Pfam" id="PF02602"/>
    </source>
</evidence>
<dbReference type="GO" id="GO:0006780">
    <property type="term" value="P:uroporphyrinogen III biosynthetic process"/>
    <property type="evidence" value="ECO:0007669"/>
    <property type="project" value="InterPro"/>
</dbReference>
<comment type="similarity">
    <text evidence="2">Belongs to the uroporphyrinogen-III synthase family.</text>
</comment>
<evidence type="ECO:0000256" key="6">
    <source>
        <dbReference type="ARBA" id="ARBA00031702"/>
    </source>
</evidence>
<dbReference type="PANTHER" id="PTHR38042">
    <property type="entry name" value="UROPORPHYRINOGEN-III SYNTHASE, CHLOROPLASTIC"/>
    <property type="match status" value="1"/>
</dbReference>
<evidence type="ECO:0000256" key="1">
    <source>
        <dbReference type="ARBA" id="ARBA00004772"/>
    </source>
</evidence>
<dbReference type="PANTHER" id="PTHR38042:SF1">
    <property type="entry name" value="UROPORPHYRINOGEN-III SYNTHASE, CHLOROPLASTIC"/>
    <property type="match status" value="1"/>
</dbReference>
<dbReference type="InterPro" id="IPR039793">
    <property type="entry name" value="UROS/Hem4"/>
</dbReference>
<dbReference type="InterPro" id="IPR003754">
    <property type="entry name" value="4pyrrol_synth_uPrphyn_synth"/>
</dbReference>
<dbReference type="CDD" id="cd06578">
    <property type="entry name" value="HemD"/>
    <property type="match status" value="1"/>
</dbReference>
<protein>
    <recommendedName>
        <fullName evidence="3">uroporphyrinogen-III synthase</fullName>
        <ecNumber evidence="3">4.2.1.75</ecNumber>
    </recommendedName>
    <alternativeName>
        <fullName evidence="7">Hydroxymethylbilane hydrolyase [cyclizing]</fullName>
    </alternativeName>
    <alternativeName>
        <fullName evidence="6">Uroporphyrinogen-III cosynthase</fullName>
    </alternativeName>
</protein>
<dbReference type="Gene3D" id="3.40.50.10090">
    <property type="match status" value="2"/>
</dbReference>
<evidence type="ECO:0000256" key="3">
    <source>
        <dbReference type="ARBA" id="ARBA00013109"/>
    </source>
</evidence>
<dbReference type="InterPro" id="IPR036108">
    <property type="entry name" value="4pyrrol_syn_uPrphyn_synt_sf"/>
</dbReference>
<comment type="caution">
    <text evidence="10">The sequence shown here is derived from an EMBL/GenBank/DDBJ whole genome shotgun (WGS) entry which is preliminary data.</text>
</comment>
<evidence type="ECO:0000256" key="4">
    <source>
        <dbReference type="ARBA" id="ARBA00023239"/>
    </source>
</evidence>
<proteinExistence type="inferred from homology"/>
<evidence type="ECO:0000256" key="2">
    <source>
        <dbReference type="ARBA" id="ARBA00008133"/>
    </source>
</evidence>
<sequence length="258" mass="28552">MTGGLNGKGILVTRPAHQAVELAERIVAAIGKPVMFPVLEILDTADLAPLYDLIDRLDEVDMAIFISPNAVNKAMNLIKSRRELPVHLQIAAIGRGSSRELKHFGIENIIAPTARFDSENLLEMPELQDVAGKRIVIFRGDGGREILGDTLTARGAKIEYAECYRRSRPDVNAGNLLRQWSRNEINAVTITSSEGLRNLYDMLGKLGRQWLKSTPVFVPHERILGVAQELGLEHGILTEPGDEGLITGMTEWFAKQHE</sequence>
<evidence type="ECO:0000256" key="7">
    <source>
        <dbReference type="ARBA" id="ARBA00032649"/>
    </source>
</evidence>
<dbReference type="SUPFAM" id="SSF69618">
    <property type="entry name" value="HemD-like"/>
    <property type="match status" value="1"/>
</dbReference>
<accession>A0A1J5P131</accession>
<keyword evidence="4 10" id="KW-0456">Lyase</keyword>
<comment type="pathway">
    <text evidence="1">Porphyrin-containing compound metabolism; protoporphyrin-IX biosynthesis; coproporphyrinogen-III from 5-aminolevulinate: step 3/4.</text>
</comment>
<organism evidence="10">
    <name type="scientific">mine drainage metagenome</name>
    <dbReference type="NCBI Taxonomy" id="410659"/>
    <lineage>
        <taxon>unclassified sequences</taxon>
        <taxon>metagenomes</taxon>
        <taxon>ecological metagenomes</taxon>
    </lineage>
</organism>
<reference evidence="10" key="1">
    <citation type="submission" date="2016-10" db="EMBL/GenBank/DDBJ databases">
        <title>Sequence of Gallionella enrichment culture.</title>
        <authorList>
            <person name="Poehlein A."/>
            <person name="Muehling M."/>
            <person name="Daniel R."/>
        </authorList>
    </citation>
    <scope>NUCLEOTIDE SEQUENCE</scope>
</reference>
<dbReference type="EC" id="4.2.1.75" evidence="3"/>
<dbReference type="Pfam" id="PF02602">
    <property type="entry name" value="HEM4"/>
    <property type="match status" value="1"/>
</dbReference>
<dbReference type="EMBL" id="MLJW01008267">
    <property type="protein sequence ID" value="OIQ64272.1"/>
    <property type="molecule type" value="Genomic_DNA"/>
</dbReference>
<dbReference type="AlphaFoldDB" id="A0A1J5P131"/>
<evidence type="ECO:0000256" key="8">
    <source>
        <dbReference type="ARBA" id="ARBA00048617"/>
    </source>
</evidence>
<keyword evidence="5" id="KW-0627">Porphyrin biosynthesis</keyword>
<gene>
    <name evidence="10" type="primary">hemD_10</name>
    <name evidence="10" type="ORF">GALL_541790</name>
</gene>
<comment type="catalytic activity">
    <reaction evidence="8">
        <text>hydroxymethylbilane = uroporphyrinogen III + H2O</text>
        <dbReference type="Rhea" id="RHEA:18965"/>
        <dbReference type="ChEBI" id="CHEBI:15377"/>
        <dbReference type="ChEBI" id="CHEBI:57308"/>
        <dbReference type="ChEBI" id="CHEBI:57845"/>
        <dbReference type="EC" id="4.2.1.75"/>
    </reaction>
</comment>
<evidence type="ECO:0000313" key="10">
    <source>
        <dbReference type="EMBL" id="OIQ64272.1"/>
    </source>
</evidence>